<dbReference type="AlphaFoldDB" id="A0A0F9EMT2"/>
<accession>A0A0F9EMT2</accession>
<name>A0A0F9EMT2_9ZZZZ</name>
<evidence type="ECO:0000313" key="1">
    <source>
        <dbReference type="EMBL" id="KKL75339.1"/>
    </source>
</evidence>
<proteinExistence type="predicted"/>
<organism evidence="1">
    <name type="scientific">marine sediment metagenome</name>
    <dbReference type="NCBI Taxonomy" id="412755"/>
    <lineage>
        <taxon>unclassified sequences</taxon>
        <taxon>metagenomes</taxon>
        <taxon>ecological metagenomes</taxon>
    </lineage>
</organism>
<gene>
    <name evidence="1" type="ORF">LCGC14_2055890</name>
</gene>
<protein>
    <recommendedName>
        <fullName evidence="2">Glycosyltransferase 2-like domain-containing protein</fullName>
    </recommendedName>
</protein>
<sequence length="302" mass="34929">MVFIMSEIVFCSVFRGRNLEVVQNIRNHAPFVDQTFIVLHGSAEENKENIEFFESEECKQLRVSWELADIPYSPTILRNTYLHKLQPGTWCLQLDCDEFLEQPGAYQLRNIVSSAEKENATRVGFNAHDIRIGLDGAIHDNQTNYFNPLFIKIFPGTSWAGETHGGIHTPGVAPKVVQVPYRYYHIKSAASEFLRGCRNYWTTGTSAQNDTNVPEWVEFKQLCAANQIESFDVLYRRMVAGEVPSDIKEWFVFQRNNENPEARSMFIVYFALMHPEQNIYLAGNKDILYDRNRQPYTGEMTY</sequence>
<comment type="caution">
    <text evidence="1">The sequence shown here is derived from an EMBL/GenBank/DDBJ whole genome shotgun (WGS) entry which is preliminary data.</text>
</comment>
<dbReference type="EMBL" id="LAZR01024378">
    <property type="protein sequence ID" value="KKL75339.1"/>
    <property type="molecule type" value="Genomic_DNA"/>
</dbReference>
<reference evidence="1" key="1">
    <citation type="journal article" date="2015" name="Nature">
        <title>Complex archaea that bridge the gap between prokaryotes and eukaryotes.</title>
        <authorList>
            <person name="Spang A."/>
            <person name="Saw J.H."/>
            <person name="Jorgensen S.L."/>
            <person name="Zaremba-Niedzwiedzka K."/>
            <person name="Martijn J."/>
            <person name="Lind A.E."/>
            <person name="van Eijk R."/>
            <person name="Schleper C."/>
            <person name="Guy L."/>
            <person name="Ettema T.J."/>
        </authorList>
    </citation>
    <scope>NUCLEOTIDE SEQUENCE</scope>
</reference>
<evidence type="ECO:0008006" key="2">
    <source>
        <dbReference type="Google" id="ProtNLM"/>
    </source>
</evidence>